<dbReference type="Proteomes" id="UP001212997">
    <property type="component" value="Unassembled WGS sequence"/>
</dbReference>
<protein>
    <recommendedName>
        <fullName evidence="3">DUF6535 domain-containing protein</fullName>
    </recommendedName>
</protein>
<dbReference type="EMBL" id="JANAWD010000248">
    <property type="protein sequence ID" value="KAJ3482971.1"/>
    <property type="molecule type" value="Genomic_DNA"/>
</dbReference>
<dbReference type="AlphaFoldDB" id="A0AAD5YHX4"/>
<sequence>MSLTQAPKPDILPPTIVLQVLDDSLERSTLCGLSMSSSVEQVVELRWNSHVGASSILVIQSRAQALSPFLPRGSNTDRGCTVPVAESGRPWTTSHPKETNRAGNPILLCTMASANRRGNTPHLVYPPVRQTRLLHNRDEDNQNRPRCREWTELPEPKPASLICKVPPSAIGLDQSQNQSGGSADHEPLEMYTPSPFGRATYVGPRRGEKERLQFVKAREGVVNLKNTDDETDVSNVLIKVNESGENIEIHLVWVGLLLAIFAVFIIKAFELPQRDSSDSSVHLLLQISQQLTGFAINSSLSNSTQTVVIHPSFPSESQSG</sequence>
<accession>A0AAD5YHX4</accession>
<feature type="domain" description="DUF6535" evidence="3">
    <location>
        <begin position="242"/>
        <end position="313"/>
    </location>
</feature>
<organism evidence="4 5">
    <name type="scientific">Meripilus lineatus</name>
    <dbReference type="NCBI Taxonomy" id="2056292"/>
    <lineage>
        <taxon>Eukaryota</taxon>
        <taxon>Fungi</taxon>
        <taxon>Dikarya</taxon>
        <taxon>Basidiomycota</taxon>
        <taxon>Agaricomycotina</taxon>
        <taxon>Agaricomycetes</taxon>
        <taxon>Polyporales</taxon>
        <taxon>Meripilaceae</taxon>
        <taxon>Meripilus</taxon>
    </lineage>
</organism>
<keyword evidence="2" id="KW-1133">Transmembrane helix</keyword>
<feature type="transmembrane region" description="Helical" evidence="2">
    <location>
        <begin position="251"/>
        <end position="269"/>
    </location>
</feature>
<evidence type="ECO:0000313" key="4">
    <source>
        <dbReference type="EMBL" id="KAJ3482971.1"/>
    </source>
</evidence>
<comment type="caution">
    <text evidence="4">The sequence shown here is derived from an EMBL/GenBank/DDBJ whole genome shotgun (WGS) entry which is preliminary data.</text>
</comment>
<evidence type="ECO:0000313" key="5">
    <source>
        <dbReference type="Proteomes" id="UP001212997"/>
    </source>
</evidence>
<dbReference type="InterPro" id="IPR045338">
    <property type="entry name" value="DUF6535"/>
</dbReference>
<gene>
    <name evidence="4" type="ORF">NLI96_g6619</name>
</gene>
<evidence type="ECO:0000256" key="1">
    <source>
        <dbReference type="SAM" id="MobiDB-lite"/>
    </source>
</evidence>
<name>A0AAD5YHX4_9APHY</name>
<feature type="region of interest" description="Disordered" evidence="1">
    <location>
        <begin position="173"/>
        <end position="202"/>
    </location>
</feature>
<dbReference type="Pfam" id="PF20153">
    <property type="entry name" value="DUF6535"/>
    <property type="match status" value="1"/>
</dbReference>
<proteinExistence type="predicted"/>
<keyword evidence="2" id="KW-0812">Transmembrane</keyword>
<evidence type="ECO:0000256" key="2">
    <source>
        <dbReference type="SAM" id="Phobius"/>
    </source>
</evidence>
<evidence type="ECO:0000259" key="3">
    <source>
        <dbReference type="Pfam" id="PF20153"/>
    </source>
</evidence>
<keyword evidence="2" id="KW-0472">Membrane</keyword>
<reference evidence="4" key="1">
    <citation type="submission" date="2022-07" db="EMBL/GenBank/DDBJ databases">
        <title>Genome Sequence of Physisporinus lineatus.</title>
        <authorList>
            <person name="Buettner E."/>
        </authorList>
    </citation>
    <scope>NUCLEOTIDE SEQUENCE</scope>
    <source>
        <strain evidence="4">VT162</strain>
    </source>
</reference>
<keyword evidence="5" id="KW-1185">Reference proteome</keyword>